<dbReference type="SUPFAM" id="SSF52172">
    <property type="entry name" value="CheY-like"/>
    <property type="match status" value="1"/>
</dbReference>
<dbReference type="GO" id="GO:0016020">
    <property type="term" value="C:membrane"/>
    <property type="evidence" value="ECO:0007669"/>
    <property type="project" value="InterPro"/>
</dbReference>
<name>A0A2M9C362_9MICO</name>
<dbReference type="InterPro" id="IPR003594">
    <property type="entry name" value="HATPase_dom"/>
</dbReference>
<dbReference type="GO" id="GO:0003677">
    <property type="term" value="F:DNA binding"/>
    <property type="evidence" value="ECO:0007669"/>
    <property type="project" value="UniProtKB-KW"/>
</dbReference>
<keyword evidence="4" id="KW-0902">Two-component regulatory system</keyword>
<feature type="domain" description="Response regulatory" evidence="8">
    <location>
        <begin position="429"/>
        <end position="545"/>
    </location>
</feature>
<dbReference type="InterPro" id="IPR058245">
    <property type="entry name" value="NreC/VraR/RcsB-like_REC"/>
</dbReference>
<evidence type="ECO:0000313" key="10">
    <source>
        <dbReference type="Proteomes" id="UP000230161"/>
    </source>
</evidence>
<dbReference type="CDD" id="cd06170">
    <property type="entry name" value="LuxR_C_like"/>
    <property type="match status" value="1"/>
</dbReference>
<keyword evidence="1 6" id="KW-0597">Phosphoprotein</keyword>
<evidence type="ECO:0000259" key="8">
    <source>
        <dbReference type="PROSITE" id="PS50110"/>
    </source>
</evidence>
<dbReference type="Pfam" id="PF00072">
    <property type="entry name" value="Response_reg"/>
    <property type="match status" value="1"/>
</dbReference>
<sequence>MTLMGPQRTFDASDDAPSSTLLGDQLASLAALANDLAGEFRLEPLLDRILRNAVELLDCESGSICTIDEAARSYRKEVDIAVGCHSGEVFPLEEGVTGAVVRANGPVTFERYSLVPGGHIAPGDPRYEVPVIGVPIRLNATLIGACVVFGTSSTRVFDRTDVELLGLFATHAAVAIANSRLHTATTERMRAAAVTAERERTMRDVHDTVGRGLASVLLHLDGAIGDLDDGTGRTAPAGDDEDAGRPPLRQELALARQAASEALDETKRTVLGLGPSVLDRCTLEDALRQELARAARMSTLHTQFLSVGTRHDIAPDVSQQLFRIVQESLANVVAHAQAATVRLGLVYGSEGVAAIVEDDGCGFDHDHIRRSSTEPSVVRNLGLSGLLARAHQVGGRVQIDSTPGWGTRVRADLPYTAATTDDEPLRHWRVVIVHDQPAMRAGLVRLLAQAEPGIRVVGELADATRVVDAITLLRPDVVLADIALQGASGAELVRTLRSADPDAAVVLLVGSPDDDIREAAAAGARGFVERTVDAVSLGRAIVSAATGDALVASDVLRTLGGWPKPESDVDDSGLTPREREVRALVERGLPDKRIAVELAISVKTVEKHVGTILRKTGAHNRTMLAALAVR</sequence>
<dbReference type="OrthoDB" id="144293at2"/>
<gene>
    <name evidence="9" type="ORF">CLV54_0018</name>
</gene>
<dbReference type="SMART" id="SM00421">
    <property type="entry name" value="HTH_LUXR"/>
    <property type="match status" value="1"/>
</dbReference>
<dbReference type="SUPFAM" id="SSF46894">
    <property type="entry name" value="C-terminal effector domain of the bipartite response regulators"/>
    <property type="match status" value="1"/>
</dbReference>
<evidence type="ECO:0000256" key="2">
    <source>
        <dbReference type="ARBA" id="ARBA00022679"/>
    </source>
</evidence>
<dbReference type="InterPro" id="IPR000792">
    <property type="entry name" value="Tscrpt_reg_LuxR_C"/>
</dbReference>
<dbReference type="RefSeq" id="WP_100342942.1">
    <property type="nucleotide sequence ID" value="NZ_PGFB01000001.1"/>
</dbReference>
<protein>
    <submittedName>
        <fullName evidence="9">DNA-binding NarL/FixJ family response regulator</fullName>
    </submittedName>
</protein>
<evidence type="ECO:0000256" key="1">
    <source>
        <dbReference type="ARBA" id="ARBA00022553"/>
    </source>
</evidence>
<dbReference type="Gene3D" id="3.30.450.40">
    <property type="match status" value="1"/>
</dbReference>
<keyword evidence="3" id="KW-0418">Kinase</keyword>
<evidence type="ECO:0000256" key="5">
    <source>
        <dbReference type="ARBA" id="ARBA00023125"/>
    </source>
</evidence>
<dbReference type="PANTHER" id="PTHR24421">
    <property type="entry name" value="NITRATE/NITRITE SENSOR PROTEIN NARX-RELATED"/>
    <property type="match status" value="1"/>
</dbReference>
<dbReference type="Pfam" id="PF02518">
    <property type="entry name" value="HATPase_c"/>
    <property type="match status" value="1"/>
</dbReference>
<dbReference type="GO" id="GO:0000155">
    <property type="term" value="F:phosphorelay sensor kinase activity"/>
    <property type="evidence" value="ECO:0007669"/>
    <property type="project" value="InterPro"/>
</dbReference>
<dbReference type="InterPro" id="IPR003018">
    <property type="entry name" value="GAF"/>
</dbReference>
<feature type="domain" description="HTH luxR-type" evidence="7">
    <location>
        <begin position="567"/>
        <end position="630"/>
    </location>
</feature>
<dbReference type="InterPro" id="IPR001789">
    <property type="entry name" value="Sig_transdc_resp-reg_receiver"/>
</dbReference>
<dbReference type="Proteomes" id="UP000230161">
    <property type="component" value="Unassembled WGS sequence"/>
</dbReference>
<dbReference type="PRINTS" id="PR00038">
    <property type="entry name" value="HTHLUXR"/>
</dbReference>
<keyword evidence="5 9" id="KW-0238">DNA-binding</keyword>
<keyword evidence="2" id="KW-0808">Transferase</keyword>
<dbReference type="Gene3D" id="3.30.565.10">
    <property type="entry name" value="Histidine kinase-like ATPase, C-terminal domain"/>
    <property type="match status" value="1"/>
</dbReference>
<keyword evidence="10" id="KW-1185">Reference proteome</keyword>
<dbReference type="InterPro" id="IPR029016">
    <property type="entry name" value="GAF-like_dom_sf"/>
</dbReference>
<dbReference type="SUPFAM" id="SSF55874">
    <property type="entry name" value="ATPase domain of HSP90 chaperone/DNA topoisomerase II/histidine kinase"/>
    <property type="match status" value="1"/>
</dbReference>
<dbReference type="CDD" id="cd16917">
    <property type="entry name" value="HATPase_UhpB-NarQ-NarX-like"/>
    <property type="match status" value="1"/>
</dbReference>
<evidence type="ECO:0000256" key="4">
    <source>
        <dbReference type="ARBA" id="ARBA00023012"/>
    </source>
</evidence>
<dbReference type="InterPro" id="IPR016032">
    <property type="entry name" value="Sig_transdc_resp-reg_C-effctor"/>
</dbReference>
<dbReference type="GO" id="GO:0006355">
    <property type="term" value="P:regulation of DNA-templated transcription"/>
    <property type="evidence" value="ECO:0007669"/>
    <property type="project" value="InterPro"/>
</dbReference>
<dbReference type="CDD" id="cd17535">
    <property type="entry name" value="REC_NarL-like"/>
    <property type="match status" value="1"/>
</dbReference>
<dbReference type="InterPro" id="IPR011712">
    <property type="entry name" value="Sig_transdc_His_kin_sub3_dim/P"/>
</dbReference>
<dbReference type="Pfam" id="PF00196">
    <property type="entry name" value="GerE"/>
    <property type="match status" value="1"/>
</dbReference>
<dbReference type="SMART" id="SM00448">
    <property type="entry name" value="REC"/>
    <property type="match status" value="1"/>
</dbReference>
<evidence type="ECO:0000313" key="9">
    <source>
        <dbReference type="EMBL" id="PJJ64993.1"/>
    </source>
</evidence>
<feature type="modified residue" description="4-aspartylphosphate" evidence="6">
    <location>
        <position position="481"/>
    </location>
</feature>
<evidence type="ECO:0000256" key="3">
    <source>
        <dbReference type="ARBA" id="ARBA00022777"/>
    </source>
</evidence>
<dbReference type="SMART" id="SM00387">
    <property type="entry name" value="HATPase_c"/>
    <property type="match status" value="1"/>
</dbReference>
<dbReference type="InterPro" id="IPR036890">
    <property type="entry name" value="HATPase_C_sf"/>
</dbReference>
<accession>A0A2M9C362</accession>
<proteinExistence type="predicted"/>
<dbReference type="Gene3D" id="3.40.50.2300">
    <property type="match status" value="1"/>
</dbReference>
<dbReference type="PANTHER" id="PTHR24421:SF62">
    <property type="entry name" value="SENSORY TRANSDUCTION HISTIDINE KINASE"/>
    <property type="match status" value="1"/>
</dbReference>
<reference evidence="9 10" key="1">
    <citation type="submission" date="2017-11" db="EMBL/GenBank/DDBJ databases">
        <title>Genomic Encyclopedia of Archaeal and Bacterial Type Strains, Phase II (KMG-II): From Individual Species to Whole Genera.</title>
        <authorList>
            <person name="Goeker M."/>
        </authorList>
    </citation>
    <scope>NUCLEOTIDE SEQUENCE [LARGE SCALE GENOMIC DNA]</scope>
    <source>
        <strain evidence="9 10">DSM 25625</strain>
    </source>
</reference>
<dbReference type="Pfam" id="PF07730">
    <property type="entry name" value="HisKA_3"/>
    <property type="match status" value="1"/>
</dbReference>
<dbReference type="EMBL" id="PGFB01000001">
    <property type="protein sequence ID" value="PJJ64993.1"/>
    <property type="molecule type" value="Genomic_DNA"/>
</dbReference>
<dbReference type="Pfam" id="PF13185">
    <property type="entry name" value="GAF_2"/>
    <property type="match status" value="1"/>
</dbReference>
<dbReference type="PROSITE" id="PS50043">
    <property type="entry name" value="HTH_LUXR_2"/>
    <property type="match status" value="1"/>
</dbReference>
<organism evidence="9 10">
    <name type="scientific">Compostimonas suwonensis</name>
    <dbReference type="NCBI Taxonomy" id="1048394"/>
    <lineage>
        <taxon>Bacteria</taxon>
        <taxon>Bacillati</taxon>
        <taxon>Actinomycetota</taxon>
        <taxon>Actinomycetes</taxon>
        <taxon>Micrococcales</taxon>
        <taxon>Microbacteriaceae</taxon>
        <taxon>Compostimonas</taxon>
    </lineage>
</organism>
<dbReference type="GO" id="GO:0046983">
    <property type="term" value="F:protein dimerization activity"/>
    <property type="evidence" value="ECO:0007669"/>
    <property type="project" value="InterPro"/>
</dbReference>
<dbReference type="SMART" id="SM00065">
    <property type="entry name" value="GAF"/>
    <property type="match status" value="1"/>
</dbReference>
<evidence type="ECO:0000256" key="6">
    <source>
        <dbReference type="PROSITE-ProRule" id="PRU00169"/>
    </source>
</evidence>
<comment type="caution">
    <text evidence="9">The sequence shown here is derived from an EMBL/GenBank/DDBJ whole genome shotgun (WGS) entry which is preliminary data.</text>
</comment>
<evidence type="ECO:0000259" key="7">
    <source>
        <dbReference type="PROSITE" id="PS50043"/>
    </source>
</evidence>
<dbReference type="InterPro" id="IPR011006">
    <property type="entry name" value="CheY-like_superfamily"/>
</dbReference>
<dbReference type="SUPFAM" id="SSF55781">
    <property type="entry name" value="GAF domain-like"/>
    <property type="match status" value="1"/>
</dbReference>
<dbReference type="Gene3D" id="1.20.5.1930">
    <property type="match status" value="1"/>
</dbReference>
<dbReference type="InterPro" id="IPR050482">
    <property type="entry name" value="Sensor_HK_TwoCompSys"/>
</dbReference>
<dbReference type="AlphaFoldDB" id="A0A2M9C362"/>
<dbReference type="PROSITE" id="PS50110">
    <property type="entry name" value="RESPONSE_REGULATORY"/>
    <property type="match status" value="1"/>
</dbReference>